<dbReference type="CDD" id="cd22343">
    <property type="entry name" value="PDDEXK_lambda_exonuclease-like"/>
    <property type="match status" value="1"/>
</dbReference>
<dbReference type="PANTHER" id="PTHR46609:SF8">
    <property type="entry name" value="YQAJ VIRAL RECOMBINASE DOMAIN-CONTAINING PROTEIN"/>
    <property type="match status" value="1"/>
</dbReference>
<protein>
    <recommendedName>
        <fullName evidence="1">YqaJ viral recombinase domain-containing protein</fullName>
    </recommendedName>
</protein>
<dbReference type="PANTHER" id="PTHR46609">
    <property type="entry name" value="EXONUCLEASE, PHAGE-TYPE/RECB, C-TERMINAL DOMAIN-CONTAINING PROTEIN"/>
    <property type="match status" value="1"/>
</dbReference>
<accession>A0AAV7X3W6</accession>
<evidence type="ECO:0000259" key="1">
    <source>
        <dbReference type="Pfam" id="PF09588"/>
    </source>
</evidence>
<dbReference type="Pfam" id="PF09588">
    <property type="entry name" value="YqaJ"/>
    <property type="match status" value="1"/>
</dbReference>
<evidence type="ECO:0000313" key="3">
    <source>
        <dbReference type="Proteomes" id="UP001075354"/>
    </source>
</evidence>
<sequence>MEDIMKSAEDELKIRGYKQGSVEWQKERRMRLTASAFGEVCKRRPYTSCKKLVKRLLYAPKSKATRDMEDGHCLEQEAKEKLRESGVNVEDCGLFIDRQLPFLGASPDGLIAEDTILEIKSPGEKARAFPSAKEAIQSKTKDYLSVNEDGELRLKKNHDFYFQIQGQLHITGRSKCMFHVYSKNWQHTELIERDDQFWAEKMEQQLVT</sequence>
<dbReference type="EMBL" id="JAPTSV010000786">
    <property type="protein sequence ID" value="KAJ1519113.1"/>
    <property type="molecule type" value="Genomic_DNA"/>
</dbReference>
<dbReference type="InterPro" id="IPR011604">
    <property type="entry name" value="PDDEXK-like_dom_sf"/>
</dbReference>
<evidence type="ECO:0000313" key="2">
    <source>
        <dbReference type="EMBL" id="KAJ1519113.1"/>
    </source>
</evidence>
<reference evidence="2" key="1">
    <citation type="submission" date="2022-12" db="EMBL/GenBank/DDBJ databases">
        <title>Chromosome-level genome assembly of the bean flower thrips Megalurothrips usitatus.</title>
        <authorList>
            <person name="Ma L."/>
            <person name="Liu Q."/>
            <person name="Li H."/>
            <person name="Cai W."/>
        </authorList>
    </citation>
    <scope>NUCLEOTIDE SEQUENCE</scope>
    <source>
        <strain evidence="2">Cailab_2022a</strain>
    </source>
</reference>
<comment type="caution">
    <text evidence="2">The sequence shown here is derived from an EMBL/GenBank/DDBJ whole genome shotgun (WGS) entry which is preliminary data.</text>
</comment>
<dbReference type="InterPro" id="IPR011335">
    <property type="entry name" value="Restrct_endonuc-II-like"/>
</dbReference>
<name>A0AAV7X3W6_9NEOP</name>
<dbReference type="SUPFAM" id="SSF52980">
    <property type="entry name" value="Restriction endonuclease-like"/>
    <property type="match status" value="1"/>
</dbReference>
<keyword evidence="3" id="KW-1185">Reference proteome</keyword>
<gene>
    <name evidence="2" type="ORF">ONE63_011354</name>
</gene>
<dbReference type="Gene3D" id="3.90.320.10">
    <property type="match status" value="1"/>
</dbReference>
<proteinExistence type="predicted"/>
<dbReference type="InterPro" id="IPR051703">
    <property type="entry name" value="NF-kappa-B_Signaling_Reg"/>
</dbReference>
<feature type="domain" description="YqaJ viral recombinase" evidence="1">
    <location>
        <begin position="23"/>
        <end position="173"/>
    </location>
</feature>
<dbReference type="GO" id="GO:0006281">
    <property type="term" value="P:DNA repair"/>
    <property type="evidence" value="ECO:0007669"/>
    <property type="project" value="UniProtKB-ARBA"/>
</dbReference>
<dbReference type="AlphaFoldDB" id="A0AAV7X3W6"/>
<dbReference type="Proteomes" id="UP001075354">
    <property type="component" value="Unassembled WGS sequence"/>
</dbReference>
<organism evidence="2 3">
    <name type="scientific">Megalurothrips usitatus</name>
    <name type="common">bean blossom thrips</name>
    <dbReference type="NCBI Taxonomy" id="439358"/>
    <lineage>
        <taxon>Eukaryota</taxon>
        <taxon>Metazoa</taxon>
        <taxon>Ecdysozoa</taxon>
        <taxon>Arthropoda</taxon>
        <taxon>Hexapoda</taxon>
        <taxon>Insecta</taxon>
        <taxon>Pterygota</taxon>
        <taxon>Neoptera</taxon>
        <taxon>Paraneoptera</taxon>
        <taxon>Thysanoptera</taxon>
        <taxon>Terebrantia</taxon>
        <taxon>Thripoidea</taxon>
        <taxon>Thripidae</taxon>
        <taxon>Megalurothrips</taxon>
    </lineage>
</organism>
<dbReference type="InterPro" id="IPR019080">
    <property type="entry name" value="YqaJ_viral_recombinase"/>
</dbReference>